<name>Q8SVW7_ENCCU</name>
<dbReference type="RefSeq" id="NP_584724.1">
    <property type="nucleotide sequence ID" value="NM_001041074.1"/>
</dbReference>
<evidence type="ECO:0000313" key="1">
    <source>
        <dbReference type="EMBL" id="CAD25228.1"/>
    </source>
</evidence>
<keyword evidence="2" id="KW-1185">Reference proteome</keyword>
<dbReference type="Proteomes" id="UP000000819">
    <property type="component" value="Chromosome IV"/>
</dbReference>
<reference evidence="1 2" key="2">
    <citation type="journal article" date="2009" name="BMC Genomics">
        <title>Identification of transcriptional signals in Encephalitozoon cuniculi widespread among Microsporidia phylum: support for accurate structural genome annotation.</title>
        <authorList>
            <person name="Peyretaillade E."/>
            <person name="Goncalves O."/>
            <person name="Terrat S."/>
            <person name="Dugat-Bony E."/>
            <person name="Wincker P."/>
            <person name="Cornman R.S."/>
            <person name="Evans J.D."/>
            <person name="Delbac F."/>
            <person name="Peyret P."/>
        </authorList>
    </citation>
    <scope>NUCLEOTIDE SEQUENCE [LARGE SCALE GENOMIC DNA]</scope>
    <source>
        <strain evidence="1 2">GB-M1</strain>
    </source>
</reference>
<dbReference type="VEuPathDB" id="MicrosporidiaDB:ECU04_0410"/>
<dbReference type="InParanoid" id="Q8SVW7"/>
<dbReference type="OrthoDB" id="2193072at2759"/>
<dbReference type="KEGG" id="ecu:ECU04_0410"/>
<dbReference type="HOGENOM" id="CLU_363295_0_0_1"/>
<dbReference type="EMBL" id="AL590444">
    <property type="protein sequence ID" value="CAD25228.1"/>
    <property type="molecule type" value="Genomic_DNA"/>
</dbReference>
<dbReference type="GeneID" id="858872"/>
<protein>
    <submittedName>
        <fullName evidence="1">Uncharacterized protein</fullName>
    </submittedName>
</protein>
<dbReference type="AlphaFoldDB" id="Q8SVW7"/>
<accession>Q8SVW7</accession>
<sequence length="777" mass="88743">MKVWKRSRVVGALVCLFALVSGVITIILSMPRLGACIKSLFTKDSGMQEAHMCLSKSPAVSVEELGCISIRFSDIKKNGFDIITLDVGQESNEKLYFEFITSILDLISRDALVPGSGVDASGEERLPSRERKNFKILNFEIRYNICGNSRLLGAEDMKGCMDPSSAASRRLLGLDEDFPDDQDVETEEANRVLNILRERWPGDLDGAECKVSGEKLLLRDYVGSVLTRYLVECKIEEQKRMMRDTDFFMRIGVDGTVGRKPVAFVILSNGECMSPGGYMSIVREILFFMRHGSIISDLNGTGEGFYDTDELWFLLQKCRSSFNRNLSCKFGKLSECEAKDSVVARSDDEYIADKVVEGLLGLTKDFQNGMIKQIKDQDVPIFKYYQGFLSGLVGEKACYRILETKRTIRVKDYVAALLLKGYKSKIYRLASKLEKKTVHRMEITTKSIQARHYLWFLARVIHEIRFEGSNKYHEKLTDGLRRLRENLVLCIELIIHDGKMDHLDPPTKAILRLLGISEEAGIDAEDTNPECSRVFRDMVAYKPKSNSVSAATCILNGIEVPIGEYVMDVLLRYFKECRERDETQEYVDSRVFRSMSEAFSVRYSDGRHVGIEYFRIVRSMLRKVFCCELESLLRQSMAADSSESNVLKYYLDCKTRDVDSFFSRAFLVTVNNLHADEKRIPAHAIVMIERILGKDISFMQDLYPKDSDKRLFNSILSKFPRKYREIKCHFEGRRFSLVSLVAKATVVYLRAGSIENGELILQLERNLVSEAAFYEER</sequence>
<evidence type="ECO:0000313" key="2">
    <source>
        <dbReference type="Proteomes" id="UP000000819"/>
    </source>
</evidence>
<gene>
    <name evidence="1" type="ordered locus">ECU04_0410</name>
</gene>
<reference evidence="1 2" key="1">
    <citation type="journal article" date="2001" name="Nature">
        <title>Genome sequence and gene compaction of the eukaryote parasite Encephalitozoon cuniculi.</title>
        <authorList>
            <person name="Katinka M.D."/>
            <person name="Duprat S."/>
            <person name="Cornillot E."/>
            <person name="Metenier G."/>
            <person name="Thomarat F."/>
            <person name="Prensier G."/>
            <person name="Barbe V."/>
            <person name="Peyretaillade E."/>
            <person name="Brottier P."/>
            <person name="Wincker P."/>
            <person name="Delbac F."/>
            <person name="El Alaoui H."/>
            <person name="Peyret P."/>
            <person name="Saurin W."/>
            <person name="Gouy M."/>
            <person name="Weissenbach J."/>
            <person name="Vivares C.P."/>
        </authorList>
    </citation>
    <scope>NUCLEOTIDE SEQUENCE [LARGE SCALE GENOMIC DNA]</scope>
    <source>
        <strain evidence="1 2">GB-M1</strain>
    </source>
</reference>
<proteinExistence type="predicted"/>
<organism evidence="1 2">
    <name type="scientific">Encephalitozoon cuniculi (strain GB-M1)</name>
    <name type="common">Microsporidian parasite</name>
    <dbReference type="NCBI Taxonomy" id="284813"/>
    <lineage>
        <taxon>Eukaryota</taxon>
        <taxon>Fungi</taxon>
        <taxon>Fungi incertae sedis</taxon>
        <taxon>Microsporidia</taxon>
        <taxon>Unikaryonidae</taxon>
        <taxon>Encephalitozoon</taxon>
    </lineage>
</organism>